<dbReference type="OrthoDB" id="3648173at2759"/>
<evidence type="ECO:0000256" key="5">
    <source>
        <dbReference type="ARBA" id="ARBA00038359"/>
    </source>
</evidence>
<proteinExistence type="inferred from homology"/>
<feature type="transmembrane region" description="Helical" evidence="7">
    <location>
        <begin position="131"/>
        <end position="160"/>
    </location>
</feature>
<dbReference type="EMBL" id="NLAX01000008">
    <property type="protein sequence ID" value="PKS10096.1"/>
    <property type="molecule type" value="Genomic_DNA"/>
</dbReference>
<feature type="region of interest" description="Disordered" evidence="6">
    <location>
        <begin position="315"/>
        <end position="347"/>
    </location>
</feature>
<evidence type="ECO:0000256" key="2">
    <source>
        <dbReference type="ARBA" id="ARBA00022692"/>
    </source>
</evidence>
<accession>A0A2N3NCA5</accession>
<gene>
    <name evidence="9" type="ORF">jhhlp_001846</name>
</gene>
<comment type="subcellular location">
    <subcellularLocation>
        <location evidence="1">Membrane</location>
        <topology evidence="1">Multi-pass membrane protein</topology>
    </subcellularLocation>
</comment>
<dbReference type="GO" id="GO:0016020">
    <property type="term" value="C:membrane"/>
    <property type="evidence" value="ECO:0007669"/>
    <property type="project" value="UniProtKB-SubCell"/>
</dbReference>
<keyword evidence="2 7" id="KW-0812">Transmembrane</keyword>
<dbReference type="STRING" id="41688.A0A2N3NCA5"/>
<feature type="domain" description="Rhodopsin" evidence="8">
    <location>
        <begin position="49"/>
        <end position="304"/>
    </location>
</feature>
<evidence type="ECO:0000256" key="3">
    <source>
        <dbReference type="ARBA" id="ARBA00022989"/>
    </source>
</evidence>
<feature type="compositionally biased region" description="Basic and acidic residues" evidence="6">
    <location>
        <begin position="366"/>
        <end position="379"/>
    </location>
</feature>
<reference evidence="9 10" key="1">
    <citation type="journal article" date="2017" name="G3 (Bethesda)">
        <title>First Draft Genome Sequence of the Pathogenic Fungus Lomentospora prolificans (Formerly Scedosporium prolificans).</title>
        <authorList>
            <person name="Luo R."/>
            <person name="Zimin A."/>
            <person name="Workman R."/>
            <person name="Fan Y."/>
            <person name="Pertea G."/>
            <person name="Grossman N."/>
            <person name="Wear M.P."/>
            <person name="Jia B."/>
            <person name="Miller H."/>
            <person name="Casadevall A."/>
            <person name="Timp W."/>
            <person name="Zhang S.X."/>
            <person name="Salzberg S.L."/>
        </authorList>
    </citation>
    <scope>NUCLEOTIDE SEQUENCE [LARGE SCALE GENOMIC DNA]</scope>
    <source>
        <strain evidence="9 10">JHH-5317</strain>
    </source>
</reference>
<feature type="transmembrane region" description="Helical" evidence="7">
    <location>
        <begin position="28"/>
        <end position="53"/>
    </location>
</feature>
<evidence type="ECO:0000256" key="7">
    <source>
        <dbReference type="SAM" id="Phobius"/>
    </source>
</evidence>
<feature type="transmembrane region" description="Helical" evidence="7">
    <location>
        <begin position="65"/>
        <end position="83"/>
    </location>
</feature>
<feature type="region of interest" description="Disordered" evidence="6">
    <location>
        <begin position="360"/>
        <end position="403"/>
    </location>
</feature>
<comment type="caution">
    <text evidence="9">The sequence shown here is derived from an EMBL/GenBank/DDBJ whole genome shotgun (WGS) entry which is preliminary data.</text>
</comment>
<keyword evidence="10" id="KW-1185">Reference proteome</keyword>
<evidence type="ECO:0000313" key="10">
    <source>
        <dbReference type="Proteomes" id="UP000233524"/>
    </source>
</evidence>
<dbReference type="AlphaFoldDB" id="A0A2N3NCA5"/>
<keyword evidence="3 7" id="KW-1133">Transmembrane helix</keyword>
<dbReference type="VEuPathDB" id="FungiDB:jhhlp_001846"/>
<feature type="transmembrane region" description="Helical" evidence="7">
    <location>
        <begin position="180"/>
        <end position="201"/>
    </location>
</feature>
<organism evidence="9 10">
    <name type="scientific">Lomentospora prolificans</name>
    <dbReference type="NCBI Taxonomy" id="41688"/>
    <lineage>
        <taxon>Eukaryota</taxon>
        <taxon>Fungi</taxon>
        <taxon>Dikarya</taxon>
        <taxon>Ascomycota</taxon>
        <taxon>Pezizomycotina</taxon>
        <taxon>Sordariomycetes</taxon>
        <taxon>Hypocreomycetidae</taxon>
        <taxon>Microascales</taxon>
        <taxon>Microascaceae</taxon>
        <taxon>Lomentospora</taxon>
    </lineage>
</organism>
<feature type="compositionally biased region" description="Polar residues" evidence="6">
    <location>
        <begin position="335"/>
        <end position="347"/>
    </location>
</feature>
<evidence type="ECO:0000259" key="8">
    <source>
        <dbReference type="Pfam" id="PF20684"/>
    </source>
</evidence>
<dbReference type="Pfam" id="PF20684">
    <property type="entry name" value="Fung_rhodopsin"/>
    <property type="match status" value="1"/>
</dbReference>
<sequence length="403" mass="45503">MADTAAIPVPPTGPMGPPIGIHGPERSYSVDIIVCSIITAVIGSIFVGLRFYARGVLMHVLGLEDWLILIAQAVLGLGKHWWWLDFANVVPMSQAGWYSILFYEMSLWFSQTAILILYLRIWTYPWVRRCTWILMAIIVAYNMFVFVSIFIACIPLEAFWDFTVPSKYCHTTDVWFANTYLHIATDFLIYFLPMPVILRLRFPRRQKILLFVLFAFGFLYVYSLPPPFCPLTFSSRAIDKDSNNLCSVLGSVCMISIIRLVYLILTKNTTDVPYDNTTIAFWTTVETNATVIIACFMTMKPLLAKWFPSLIEPSNDPSNEMQDASPDANGRMPTIGSTPTRPPNSNQDNCYSWMIPSAHHTGASTGKDEQEERDLEAADSHSNASGQSTLKKASLNVRVEKVF</sequence>
<protein>
    <recommendedName>
        <fullName evidence="8">Rhodopsin domain-containing protein</fullName>
    </recommendedName>
</protein>
<keyword evidence="4 7" id="KW-0472">Membrane</keyword>
<dbReference type="PANTHER" id="PTHR33048">
    <property type="entry name" value="PTH11-LIKE INTEGRAL MEMBRANE PROTEIN (AFU_ORTHOLOGUE AFUA_5G11245)"/>
    <property type="match status" value="1"/>
</dbReference>
<feature type="transmembrane region" description="Helical" evidence="7">
    <location>
        <begin position="208"/>
        <end position="225"/>
    </location>
</feature>
<dbReference type="Proteomes" id="UP000233524">
    <property type="component" value="Unassembled WGS sequence"/>
</dbReference>
<feature type="transmembrane region" description="Helical" evidence="7">
    <location>
        <begin position="245"/>
        <end position="265"/>
    </location>
</feature>
<dbReference type="PANTHER" id="PTHR33048:SF47">
    <property type="entry name" value="INTEGRAL MEMBRANE PROTEIN-RELATED"/>
    <property type="match status" value="1"/>
</dbReference>
<dbReference type="InterPro" id="IPR049326">
    <property type="entry name" value="Rhodopsin_dom_fungi"/>
</dbReference>
<name>A0A2N3NCA5_9PEZI</name>
<dbReference type="InParanoid" id="A0A2N3NCA5"/>
<evidence type="ECO:0000256" key="6">
    <source>
        <dbReference type="SAM" id="MobiDB-lite"/>
    </source>
</evidence>
<feature type="compositionally biased region" description="Polar residues" evidence="6">
    <location>
        <begin position="380"/>
        <end position="391"/>
    </location>
</feature>
<comment type="similarity">
    <text evidence="5">Belongs to the SAT4 family.</text>
</comment>
<evidence type="ECO:0000313" key="9">
    <source>
        <dbReference type="EMBL" id="PKS10096.1"/>
    </source>
</evidence>
<feature type="transmembrane region" description="Helical" evidence="7">
    <location>
        <begin position="95"/>
        <end position="119"/>
    </location>
</feature>
<evidence type="ECO:0000256" key="1">
    <source>
        <dbReference type="ARBA" id="ARBA00004141"/>
    </source>
</evidence>
<dbReference type="InterPro" id="IPR052337">
    <property type="entry name" value="SAT4-like"/>
</dbReference>
<evidence type="ECO:0000256" key="4">
    <source>
        <dbReference type="ARBA" id="ARBA00023136"/>
    </source>
</evidence>